<dbReference type="InterPro" id="IPR001647">
    <property type="entry name" value="HTH_TetR"/>
</dbReference>
<name>A0A7W6D997_9HYPH</name>
<evidence type="ECO:0000259" key="4">
    <source>
        <dbReference type="PROSITE" id="PS50977"/>
    </source>
</evidence>
<dbReference type="AlphaFoldDB" id="A0A7W6D997"/>
<evidence type="ECO:0000256" key="3">
    <source>
        <dbReference type="SAM" id="MobiDB-lite"/>
    </source>
</evidence>
<dbReference type="Pfam" id="PF14246">
    <property type="entry name" value="TetR_C_7"/>
    <property type="match status" value="1"/>
</dbReference>
<dbReference type="GO" id="GO:0000976">
    <property type="term" value="F:transcription cis-regulatory region binding"/>
    <property type="evidence" value="ECO:0007669"/>
    <property type="project" value="TreeGrafter"/>
</dbReference>
<dbReference type="PROSITE" id="PS50977">
    <property type="entry name" value="HTH_TETR_2"/>
    <property type="match status" value="1"/>
</dbReference>
<dbReference type="PANTHER" id="PTHR30055:SF223">
    <property type="entry name" value="HTH-TYPE TRANSCRIPTIONAL REGULATOR UIDR"/>
    <property type="match status" value="1"/>
</dbReference>
<evidence type="ECO:0000313" key="6">
    <source>
        <dbReference type="Proteomes" id="UP000574761"/>
    </source>
</evidence>
<keyword evidence="6" id="KW-1185">Reference proteome</keyword>
<dbReference type="Proteomes" id="UP000574761">
    <property type="component" value="Unassembled WGS sequence"/>
</dbReference>
<dbReference type="PANTHER" id="PTHR30055">
    <property type="entry name" value="HTH-TYPE TRANSCRIPTIONAL REGULATOR RUTR"/>
    <property type="match status" value="1"/>
</dbReference>
<proteinExistence type="predicted"/>
<evidence type="ECO:0000313" key="5">
    <source>
        <dbReference type="EMBL" id="MBB3978427.1"/>
    </source>
</evidence>
<dbReference type="InterPro" id="IPR039536">
    <property type="entry name" value="TetR_C_Proteobacteria"/>
</dbReference>
<feature type="region of interest" description="Disordered" evidence="3">
    <location>
        <begin position="1"/>
        <end position="24"/>
    </location>
</feature>
<accession>A0A7W6D997</accession>
<dbReference type="InterPro" id="IPR050109">
    <property type="entry name" value="HTH-type_TetR-like_transc_reg"/>
</dbReference>
<dbReference type="Gene3D" id="1.10.357.10">
    <property type="entry name" value="Tetracycline Repressor, domain 2"/>
    <property type="match status" value="1"/>
</dbReference>
<reference evidence="5 6" key="1">
    <citation type="submission" date="2020-08" db="EMBL/GenBank/DDBJ databases">
        <title>Genomic Encyclopedia of Type Strains, Phase IV (KMG-IV): sequencing the most valuable type-strain genomes for metagenomic binning, comparative biology and taxonomic classification.</title>
        <authorList>
            <person name="Goeker M."/>
        </authorList>
    </citation>
    <scope>NUCLEOTIDE SEQUENCE [LARGE SCALE GENOMIC DNA]</scope>
    <source>
        <strain evidence="5 6">DSM 100211</strain>
    </source>
</reference>
<sequence>MSAEPGQKPARGRRGRPKVASDATHREAVTRAAWTCFLERGYGRTTMGDVAAVAHMSLSTIYRFFPSKTGLFSAVVALHRQSMLALPGAYDDLPLDVALGRIFQIDLDDEARRQREALMTMLLVESRQFPELETLLHEQGPQHAQRLLAEWLEHQQRLSRLAVPDAGTAARMLMDVVFGATSLKSTDAPQWPGGDDRPAYLRHCFSMIAEGLKPRDTA</sequence>
<evidence type="ECO:0000256" key="2">
    <source>
        <dbReference type="PROSITE-ProRule" id="PRU00335"/>
    </source>
</evidence>
<dbReference type="EMBL" id="JACIEE010000007">
    <property type="protein sequence ID" value="MBB3978427.1"/>
    <property type="molecule type" value="Genomic_DNA"/>
</dbReference>
<organism evidence="5 6">
    <name type="scientific">Mycoplana azooxidifex</name>
    <dbReference type="NCBI Taxonomy" id="1636188"/>
    <lineage>
        <taxon>Bacteria</taxon>
        <taxon>Pseudomonadati</taxon>
        <taxon>Pseudomonadota</taxon>
        <taxon>Alphaproteobacteria</taxon>
        <taxon>Hyphomicrobiales</taxon>
        <taxon>Rhizobiaceae</taxon>
        <taxon>Mycoplana</taxon>
    </lineage>
</organism>
<dbReference type="SUPFAM" id="SSF46689">
    <property type="entry name" value="Homeodomain-like"/>
    <property type="match status" value="1"/>
</dbReference>
<keyword evidence="1 2" id="KW-0238">DNA-binding</keyword>
<gene>
    <name evidence="5" type="ORF">GGQ64_003661</name>
</gene>
<feature type="DNA-binding region" description="H-T-H motif" evidence="2">
    <location>
        <begin position="46"/>
        <end position="65"/>
    </location>
</feature>
<feature type="domain" description="HTH tetR-type" evidence="4">
    <location>
        <begin position="23"/>
        <end position="83"/>
    </location>
</feature>
<dbReference type="RefSeq" id="WP_183806684.1">
    <property type="nucleotide sequence ID" value="NZ_JACIEE010000007.1"/>
</dbReference>
<dbReference type="GO" id="GO:0003700">
    <property type="term" value="F:DNA-binding transcription factor activity"/>
    <property type="evidence" value="ECO:0007669"/>
    <property type="project" value="TreeGrafter"/>
</dbReference>
<dbReference type="InterPro" id="IPR009057">
    <property type="entry name" value="Homeodomain-like_sf"/>
</dbReference>
<protein>
    <submittedName>
        <fullName evidence="5">AcrR family transcriptional regulator</fullName>
    </submittedName>
</protein>
<evidence type="ECO:0000256" key="1">
    <source>
        <dbReference type="ARBA" id="ARBA00023125"/>
    </source>
</evidence>
<comment type="caution">
    <text evidence="5">The sequence shown here is derived from an EMBL/GenBank/DDBJ whole genome shotgun (WGS) entry which is preliminary data.</text>
</comment>
<dbReference type="Pfam" id="PF00440">
    <property type="entry name" value="TetR_N"/>
    <property type="match status" value="1"/>
</dbReference>